<gene>
    <name evidence="1" type="ORF">SAMN05192554_11225</name>
</gene>
<dbReference type="Proteomes" id="UP000199370">
    <property type="component" value="Unassembled WGS sequence"/>
</dbReference>
<evidence type="ECO:0000313" key="1">
    <source>
        <dbReference type="EMBL" id="SDN01455.1"/>
    </source>
</evidence>
<organism evidence="1 2">
    <name type="scientific">Haloarchaeobius iranensis</name>
    <dbReference type="NCBI Taxonomy" id="996166"/>
    <lineage>
        <taxon>Archaea</taxon>
        <taxon>Methanobacteriati</taxon>
        <taxon>Methanobacteriota</taxon>
        <taxon>Stenosarchaea group</taxon>
        <taxon>Halobacteria</taxon>
        <taxon>Halobacteriales</taxon>
        <taxon>Halorubellaceae</taxon>
        <taxon>Haloarchaeobius</taxon>
    </lineage>
</organism>
<proteinExistence type="predicted"/>
<name>A0A1G9XZ58_9EURY</name>
<evidence type="ECO:0000313" key="2">
    <source>
        <dbReference type="Proteomes" id="UP000199370"/>
    </source>
</evidence>
<accession>A0A1G9XZ58</accession>
<dbReference type="AlphaFoldDB" id="A0A1G9XZ58"/>
<dbReference type="EMBL" id="FNIA01000012">
    <property type="protein sequence ID" value="SDN01455.1"/>
    <property type="molecule type" value="Genomic_DNA"/>
</dbReference>
<sequence length="85" mass="9242">MWESAAHDTMSLPDQRAAPEELFETFAEESPEEVMALADAESEAATSGVDAAAFDRFVDGVSVERTEGVRRSDDDEAVDLDELFG</sequence>
<reference evidence="1 2" key="1">
    <citation type="submission" date="2016-10" db="EMBL/GenBank/DDBJ databases">
        <authorList>
            <person name="de Groot N.N."/>
        </authorList>
    </citation>
    <scope>NUCLEOTIDE SEQUENCE [LARGE SCALE GENOMIC DNA]</scope>
    <source>
        <strain evidence="2">EB21,IBRC-M 10013,KCTC 4048</strain>
    </source>
</reference>
<protein>
    <submittedName>
        <fullName evidence="1">Uncharacterized protein</fullName>
    </submittedName>
</protein>
<keyword evidence="2" id="KW-1185">Reference proteome</keyword>